<dbReference type="Proteomes" id="UP001159042">
    <property type="component" value="Unassembled WGS sequence"/>
</dbReference>
<dbReference type="AlphaFoldDB" id="A0AAV8VH38"/>
<evidence type="ECO:0000313" key="1">
    <source>
        <dbReference type="EMBL" id="KAJ8913390.1"/>
    </source>
</evidence>
<organism evidence="1 2">
    <name type="scientific">Exocentrus adspersus</name>
    <dbReference type="NCBI Taxonomy" id="1586481"/>
    <lineage>
        <taxon>Eukaryota</taxon>
        <taxon>Metazoa</taxon>
        <taxon>Ecdysozoa</taxon>
        <taxon>Arthropoda</taxon>
        <taxon>Hexapoda</taxon>
        <taxon>Insecta</taxon>
        <taxon>Pterygota</taxon>
        <taxon>Neoptera</taxon>
        <taxon>Endopterygota</taxon>
        <taxon>Coleoptera</taxon>
        <taxon>Polyphaga</taxon>
        <taxon>Cucujiformia</taxon>
        <taxon>Chrysomeloidea</taxon>
        <taxon>Cerambycidae</taxon>
        <taxon>Lamiinae</taxon>
        <taxon>Acanthocinini</taxon>
        <taxon>Exocentrus</taxon>
    </lineage>
</organism>
<dbReference type="EMBL" id="JANEYG010000095">
    <property type="protein sequence ID" value="KAJ8913390.1"/>
    <property type="molecule type" value="Genomic_DNA"/>
</dbReference>
<reference evidence="1 2" key="1">
    <citation type="journal article" date="2023" name="Insect Mol. Biol.">
        <title>Genome sequencing provides insights into the evolution of gene families encoding plant cell wall-degrading enzymes in longhorned beetles.</title>
        <authorList>
            <person name="Shin N.R."/>
            <person name="Okamura Y."/>
            <person name="Kirsch R."/>
            <person name="Pauchet Y."/>
        </authorList>
    </citation>
    <scope>NUCLEOTIDE SEQUENCE [LARGE SCALE GENOMIC DNA]</scope>
    <source>
        <strain evidence="1">EAD_L_NR</strain>
    </source>
</reference>
<sequence>MGDKRGVSPMRMTGNVAENWKIWKDRFENYLNASEVGKKDEEVQCAQLLHYIGKEGFKIYRTYSS</sequence>
<keyword evidence="2" id="KW-1185">Reference proteome</keyword>
<comment type="caution">
    <text evidence="1">The sequence shown here is derived from an EMBL/GenBank/DDBJ whole genome shotgun (WGS) entry which is preliminary data.</text>
</comment>
<protein>
    <submittedName>
        <fullName evidence="1">Uncharacterized protein</fullName>
    </submittedName>
</protein>
<evidence type="ECO:0000313" key="2">
    <source>
        <dbReference type="Proteomes" id="UP001159042"/>
    </source>
</evidence>
<gene>
    <name evidence="1" type="ORF">NQ315_008782</name>
</gene>
<name>A0AAV8VH38_9CUCU</name>
<proteinExistence type="predicted"/>
<accession>A0AAV8VH38</accession>